<evidence type="ECO:0000313" key="3">
    <source>
        <dbReference type="EMBL" id="SFT13966.1"/>
    </source>
</evidence>
<dbReference type="RefSeq" id="WP_175496596.1">
    <property type="nucleotide sequence ID" value="NZ_FPAG01000010.1"/>
</dbReference>
<dbReference type="AlphaFoldDB" id="A0A1I6VJP1"/>
<gene>
    <name evidence="3" type="ORF">SAMN04487906_3155</name>
</gene>
<dbReference type="GO" id="GO:1990351">
    <property type="term" value="C:transporter complex"/>
    <property type="evidence" value="ECO:0007669"/>
    <property type="project" value="TreeGrafter"/>
</dbReference>
<dbReference type="Pfam" id="PF19838">
    <property type="entry name" value="LptD_2"/>
    <property type="match status" value="1"/>
</dbReference>
<dbReference type="PANTHER" id="PTHR30189">
    <property type="entry name" value="LPS-ASSEMBLY PROTEIN"/>
    <property type="match status" value="1"/>
</dbReference>
<feature type="domain" description="LPS-assembly protein LptD central" evidence="2">
    <location>
        <begin position="246"/>
        <end position="715"/>
    </location>
</feature>
<feature type="region of interest" description="Disordered" evidence="1">
    <location>
        <begin position="753"/>
        <end position="801"/>
    </location>
</feature>
<accession>A0A1I6VJP1</accession>
<evidence type="ECO:0000256" key="1">
    <source>
        <dbReference type="SAM" id="MobiDB-lite"/>
    </source>
</evidence>
<dbReference type="GO" id="GO:0009279">
    <property type="term" value="C:cell outer membrane"/>
    <property type="evidence" value="ECO:0007669"/>
    <property type="project" value="TreeGrafter"/>
</dbReference>
<protein>
    <recommendedName>
        <fullName evidence="2">LPS-assembly protein LptD central domain-containing protein</fullName>
    </recommendedName>
</protein>
<proteinExistence type="predicted"/>
<reference evidence="3 4" key="1">
    <citation type="submission" date="2016-10" db="EMBL/GenBank/DDBJ databases">
        <authorList>
            <person name="de Groot N.N."/>
        </authorList>
    </citation>
    <scope>NUCLEOTIDE SEQUENCE [LARGE SCALE GENOMIC DNA]</scope>
    <source>
        <strain evidence="3 4">CGMCC 1.6114</strain>
    </source>
</reference>
<dbReference type="PANTHER" id="PTHR30189:SF1">
    <property type="entry name" value="LPS-ASSEMBLY PROTEIN LPTD"/>
    <property type="match status" value="1"/>
</dbReference>
<dbReference type="InterPro" id="IPR050218">
    <property type="entry name" value="LptD"/>
</dbReference>
<dbReference type="EMBL" id="FPAG01000010">
    <property type="protein sequence ID" value="SFT13966.1"/>
    <property type="molecule type" value="Genomic_DNA"/>
</dbReference>
<dbReference type="InterPro" id="IPR045659">
    <property type="entry name" value="LptD_2"/>
</dbReference>
<name>A0A1I6VJP1_9FLAO</name>
<organism evidence="3 4">
    <name type="scientific">Zhouia amylolytica</name>
    <dbReference type="NCBI Taxonomy" id="376730"/>
    <lineage>
        <taxon>Bacteria</taxon>
        <taxon>Pseudomonadati</taxon>
        <taxon>Bacteroidota</taxon>
        <taxon>Flavobacteriia</taxon>
        <taxon>Flavobacteriales</taxon>
        <taxon>Flavobacteriaceae</taxon>
        <taxon>Zhouia</taxon>
    </lineage>
</organism>
<evidence type="ECO:0000259" key="2">
    <source>
        <dbReference type="Pfam" id="PF19838"/>
    </source>
</evidence>
<sequence length="917" mass="104426">MARQKLSHTFTKVRYKALQANKPYILLMLFLMFMGWATQAQETPKKQPLNIEAEKDSINVSIDKDLIQPVVQDTTKVDSTATVNDSIQGPPPFLTDIIKYTATDYVKMSRKENKIYLYNEAEVYYGEYELKAGIIVIDYNKNEVYAGRIKDTAGNLSQTPYFKQGQNVVEPDSIRFNFDTKKALIWNSRSEQTVGEPMNVFAEVTKKENDSTYFLKEGRLTTSKNLDDPEYYIRVRKAKFVPDKKVIAGFSNMYIVDVPTPIAVPFAYFPMTDTKQSGFIMPTPGEARDRGFFLQNGGYYFALSDYYDLALTGDYYTNGSYGLRVESNYAARYKFRGSVRLRYENLIASQKGFPDYSRSTIYNIQWNHSQDAKANPNSRFSASVNLGSSSYYSDSFNQLNSPNFMNNTLQSSVSYNKTFTGYPSVNLNLTATHQQNTRTETINMTLPTLQASMERIYPFAKRDGIKKGIIQNVNFQYNLRGENRIETNDEEFFTSKMFDDARAGFRHSIPVATNFKVLKYLSASVGGNIDEVWQFKTIRKNDYDATIDDITIDTLSGFDRFMQYNLSASLGTTMYGTFNFGEDKKIQAIRHTVRPSVSYGYTPGFDNYYDQYIADEQGRIEDYTRFEGGLFGTPSRSNANNIGFSLNNVVEAKVRSKDSTATEPEKIKLLNNLNFSTSYNIAADSLALSPIRMTGGTQLFKNKMSVNFGATFDPYAIDNAGNRIDVFNINNGGGIVRMTNANVNVSYSLNSKTFQKGGDDSKEDDNTQSGGRDDDLFGKAQDFSDSRTFSDEDDEDDEPVNQTAYAADVPWDLRLAYSLTYSNRNRQSEITTNSLMFSGNIQLSPRWKVGASSGYDFKDGGFTYTQLRFERDLESFRLNFNWTPFGTRTSWYFFIGIKSSILSDLKWDKRREPDRRL</sequence>
<evidence type="ECO:0000313" key="4">
    <source>
        <dbReference type="Proteomes" id="UP000183209"/>
    </source>
</evidence>
<feature type="compositionally biased region" description="Basic and acidic residues" evidence="1">
    <location>
        <begin position="771"/>
        <end position="790"/>
    </location>
</feature>
<dbReference type="Proteomes" id="UP000183209">
    <property type="component" value="Unassembled WGS sequence"/>
</dbReference>